<comment type="caution">
    <text evidence="1">The sequence shown here is derived from an EMBL/GenBank/DDBJ whole genome shotgun (WGS) entry which is preliminary data.</text>
</comment>
<name>A0AAN6I309_PICAN</name>
<dbReference type="GeneID" id="66129407"/>
<evidence type="ECO:0000313" key="1">
    <source>
        <dbReference type="EMBL" id="KAG7815757.1"/>
    </source>
</evidence>
<protein>
    <submittedName>
        <fullName evidence="1">Uncharacterized protein</fullName>
    </submittedName>
</protein>
<dbReference type="RefSeq" id="XP_043057337.1">
    <property type="nucleotide sequence ID" value="XM_043206156.1"/>
</dbReference>
<gene>
    <name evidence="1" type="ORF">KL928_005356</name>
</gene>
<evidence type="ECO:0000313" key="2">
    <source>
        <dbReference type="Proteomes" id="UP001196530"/>
    </source>
</evidence>
<proteinExistence type="predicted"/>
<dbReference type="Proteomes" id="UP001196530">
    <property type="component" value="Unassembled WGS sequence"/>
</dbReference>
<reference evidence="1" key="1">
    <citation type="journal article" date="2021" name="G3 (Bethesda)">
        <title>Genomic diversity, chromosomal rearrangements, and interspecies hybridization in the ogataea polymorpha species complex.</title>
        <authorList>
            <person name="Hanson S.J."/>
            <person name="Cinneide E.O."/>
            <person name="Salzberg L.I."/>
            <person name="Wolfe K.H."/>
            <person name="McGowan J."/>
            <person name="Fitzpatrick D.A."/>
            <person name="Matlin K."/>
        </authorList>
    </citation>
    <scope>NUCLEOTIDE SEQUENCE</scope>
    <source>
        <strain evidence="1">61-244</strain>
    </source>
</reference>
<accession>A0AAN6I309</accession>
<sequence>MRAINLSLAVAGPYKETAKRTVEVDTVRMPEIGLWHGHPRPLGRTCVLADGNWVYSYKERLVGAIDMKTEITQLSAHNGYIYVLCEAKVVVFSQNTLELVAEAVLEYVGDRFWLLDIDQSVVMVVQSRSIITVVTHCNTLTTSSPLYLPFWAKGVVLLSRFYIYVVGPSGQYEIFRYNFQTRSLLAADRKMLIRIGVFGVQKYGRITDIASAGPGKWAVLQERGWALYEVRKAQLFEVASSSLAVVAERLATVDAGDGFVIHLQNGESLVVNGENHHLETMTKPDKLECPKFSAVDKIDNYVLESRDEYLAFLSAYTTFYHCSLPLARFPVEVFFRLSVDADRLAELFLSYAVENYSFLLLSRLCLYCVSGNRTAFSLLDQLLAGVGRFNEELVSTWRHYLDETYFPSSENYSVYAVLVLGLLFCHAEIDLGPEFGPKLDKYASCASTEMSMSMLVQKMGLRLKQLVNIPALFYNLIQHNHLDAVDAFVTLDEQFAVLSLASLMTAPVPPLTYINQLLVNTHLSPTNLFILISCVLLNLPCPGSSPTINLLTTNFHESLGSYYEGLGEKSPEALAKSQCKISVMLDDSVLQLGYCGVVMAKQKKEWELLPLKTPELPKDAQLAAQLGWSEKYVKPKFSVDGSKLACFDFNSYTIRVWDLSTRCPDALDTRVVRTDFALKVPNFYVLLLQRLGLSVPMDLLGLQNTSVCVSTECINLHDLLANYSEVFSFSHSELDFDWVLGDRIALKLRSRIIFVYNLG</sequence>
<organism evidence="1 2">
    <name type="scientific">Pichia angusta</name>
    <name type="common">Yeast</name>
    <name type="synonym">Hansenula polymorpha</name>
    <dbReference type="NCBI Taxonomy" id="870730"/>
    <lineage>
        <taxon>Eukaryota</taxon>
        <taxon>Fungi</taxon>
        <taxon>Dikarya</taxon>
        <taxon>Ascomycota</taxon>
        <taxon>Saccharomycotina</taxon>
        <taxon>Pichiomycetes</taxon>
        <taxon>Pichiales</taxon>
        <taxon>Pichiaceae</taxon>
        <taxon>Ogataea</taxon>
    </lineage>
</organism>
<dbReference type="AlphaFoldDB" id="A0AAN6I309"/>
<dbReference type="EMBL" id="JAHLUX010000014">
    <property type="protein sequence ID" value="KAG7815757.1"/>
    <property type="molecule type" value="Genomic_DNA"/>
</dbReference>